<evidence type="ECO:0000259" key="2">
    <source>
        <dbReference type="PROSITE" id="PS50878"/>
    </source>
</evidence>
<dbReference type="EMBL" id="CABR01000121">
    <property type="protein sequence ID" value="CBI11050.1"/>
    <property type="molecule type" value="Genomic_DNA"/>
</dbReference>
<dbReference type="PROSITE" id="PS50878">
    <property type="entry name" value="RT_POL"/>
    <property type="match status" value="1"/>
</dbReference>
<dbReference type="PANTHER" id="PTHR34047">
    <property type="entry name" value="NUCLEAR INTRON MATURASE 1, MITOCHONDRIAL-RELATED"/>
    <property type="match status" value="1"/>
</dbReference>
<name>E6QUX7_9ZZZZ</name>
<dbReference type="PANTHER" id="PTHR34047:SF8">
    <property type="entry name" value="PROTEIN YKFC"/>
    <property type="match status" value="1"/>
</dbReference>
<keyword evidence="3" id="KW-0808">Transferase</keyword>
<keyword evidence="3" id="KW-0548">Nucleotidyltransferase</keyword>
<gene>
    <name evidence="3" type="ORF">CARN7_1860</name>
</gene>
<dbReference type="CDD" id="cd01651">
    <property type="entry name" value="RT_G2_intron"/>
    <property type="match status" value="1"/>
</dbReference>
<feature type="domain" description="Reverse transcriptase" evidence="2">
    <location>
        <begin position="225"/>
        <end position="392"/>
    </location>
</feature>
<dbReference type="GO" id="GO:0003964">
    <property type="term" value="F:RNA-directed DNA polymerase activity"/>
    <property type="evidence" value="ECO:0007669"/>
    <property type="project" value="UniProtKB-KW"/>
</dbReference>
<evidence type="ECO:0000313" key="3">
    <source>
        <dbReference type="EMBL" id="CBI11050.1"/>
    </source>
</evidence>
<dbReference type="EC" id="2.7.7.49" evidence="3"/>
<organism evidence="3">
    <name type="scientific">mine drainage metagenome</name>
    <dbReference type="NCBI Taxonomy" id="410659"/>
    <lineage>
        <taxon>unclassified sequences</taxon>
        <taxon>metagenomes</taxon>
        <taxon>ecological metagenomes</taxon>
    </lineage>
</organism>
<feature type="compositionally biased region" description="Polar residues" evidence="1">
    <location>
        <begin position="74"/>
        <end position="84"/>
    </location>
</feature>
<comment type="caution">
    <text evidence="3">The sequence shown here is derived from an EMBL/GenBank/DDBJ whole genome shotgun (WGS) entry which is preliminary data.</text>
</comment>
<dbReference type="InterPro" id="IPR043502">
    <property type="entry name" value="DNA/RNA_pol_sf"/>
</dbReference>
<feature type="compositionally biased region" description="Basic and acidic residues" evidence="1">
    <location>
        <begin position="1"/>
        <end position="25"/>
    </location>
</feature>
<feature type="region of interest" description="Disordered" evidence="1">
    <location>
        <begin position="1"/>
        <end position="157"/>
    </location>
</feature>
<accession>E6QUX7</accession>
<dbReference type="InterPro" id="IPR051083">
    <property type="entry name" value="GrpII_Intron_Splice-Mob/Def"/>
</dbReference>
<dbReference type="InterPro" id="IPR000477">
    <property type="entry name" value="RT_dom"/>
</dbReference>
<sequence length="392" mass="42988">MKVQHGKDVTHHSGPESCGADREVCTEALTGDTGRPAIEPRNQKHGMPTPLSEAEGYMGQDAMRESCSDPARSETLSMSGSLTNRNREISSVPMQSVGGAGKAQSHNPAIHAGEKSDRPIVPKKPSNKGESPAEMVEGRGATKGNPGEPPASRTQSRIHASMGLEGVREKARNDSRARFTALLHHITPALLVESFHALRHNAAAGVDGRTWREYETMLAQRVPILHREIHAGAYRAQPSRRVYIPKADGKLRPLGIAAIEDKIIQQAVVTVLTAIYEADFLGFSYGFRPGRSQHDALDALSMGIKGRKVNWILDADISAFFDSIDHGWMLKFLEHRIADRRMLRLVSKWLRAGVMEDGKRIPAERGTPQGAVITPRTQKVTFTGGIPFQRLQ</sequence>
<evidence type="ECO:0000256" key="1">
    <source>
        <dbReference type="SAM" id="MobiDB-lite"/>
    </source>
</evidence>
<proteinExistence type="predicted"/>
<dbReference type="SUPFAM" id="SSF56672">
    <property type="entry name" value="DNA/RNA polymerases"/>
    <property type="match status" value="1"/>
</dbReference>
<dbReference type="Pfam" id="PF00078">
    <property type="entry name" value="RVT_1"/>
    <property type="match status" value="1"/>
</dbReference>
<dbReference type="AlphaFoldDB" id="E6QUX7"/>
<protein>
    <submittedName>
        <fullName evidence="3">RNA-directed DNA polymerase</fullName>
        <ecNumber evidence="3">2.7.7.49</ecNumber>
    </submittedName>
</protein>
<reference evidence="3" key="1">
    <citation type="submission" date="2009-10" db="EMBL/GenBank/DDBJ databases">
        <title>Diversity of trophic interactions inside an arsenic-rich microbial ecosystem.</title>
        <authorList>
            <person name="Bertin P.N."/>
            <person name="Heinrich-Salmeron A."/>
            <person name="Pelletier E."/>
            <person name="Goulhen-Chollet F."/>
            <person name="Arsene-Ploetze F."/>
            <person name="Gallien S."/>
            <person name="Calteau A."/>
            <person name="Vallenet D."/>
            <person name="Casiot C."/>
            <person name="Chane-Woon-Ming B."/>
            <person name="Giloteaux L."/>
            <person name="Barakat M."/>
            <person name="Bonnefoy V."/>
            <person name="Bruneel O."/>
            <person name="Chandler M."/>
            <person name="Cleiss J."/>
            <person name="Duran R."/>
            <person name="Elbaz-Poulichet F."/>
            <person name="Fonknechten N."/>
            <person name="Lauga B."/>
            <person name="Mornico D."/>
            <person name="Ortet P."/>
            <person name="Schaeffer C."/>
            <person name="Siguier P."/>
            <person name="Alexander Thil Smith A."/>
            <person name="Van Dorsselaer A."/>
            <person name="Weissenbach J."/>
            <person name="Medigue C."/>
            <person name="Le Paslier D."/>
        </authorList>
    </citation>
    <scope>NUCLEOTIDE SEQUENCE</scope>
</reference>
<keyword evidence="3" id="KW-0695">RNA-directed DNA polymerase</keyword>